<keyword evidence="10" id="KW-1185">Reference proteome</keyword>
<dbReference type="AlphaFoldDB" id="A0A2G8JNQ8"/>
<dbReference type="GO" id="GO:0000077">
    <property type="term" value="P:DNA damage checkpoint signaling"/>
    <property type="evidence" value="ECO:0007669"/>
    <property type="project" value="TreeGrafter"/>
</dbReference>
<feature type="compositionally biased region" description="Acidic residues" evidence="7">
    <location>
        <begin position="419"/>
        <end position="430"/>
    </location>
</feature>
<feature type="region of interest" description="Disordered" evidence="7">
    <location>
        <begin position="170"/>
        <end position="199"/>
    </location>
</feature>
<keyword evidence="4" id="KW-0067">ATP-binding</keyword>
<organism evidence="9 10">
    <name type="scientific">Stichopus japonicus</name>
    <name type="common">Sea cucumber</name>
    <dbReference type="NCBI Taxonomy" id="307972"/>
    <lineage>
        <taxon>Eukaryota</taxon>
        <taxon>Metazoa</taxon>
        <taxon>Echinodermata</taxon>
        <taxon>Eleutherozoa</taxon>
        <taxon>Echinozoa</taxon>
        <taxon>Holothuroidea</taxon>
        <taxon>Aspidochirotacea</taxon>
        <taxon>Aspidochirotida</taxon>
        <taxon>Stichopodidae</taxon>
        <taxon>Apostichopus</taxon>
    </lineage>
</organism>
<dbReference type="InterPro" id="IPR057927">
    <property type="entry name" value="RAD24-like_helical"/>
</dbReference>
<evidence type="ECO:0000256" key="4">
    <source>
        <dbReference type="ARBA" id="ARBA00022840"/>
    </source>
</evidence>
<dbReference type="STRING" id="307972.A0A2G8JNQ8"/>
<dbReference type="PANTHER" id="PTHR12172:SF0">
    <property type="entry name" value="CELL CYCLE CHECKPOINT PROTEIN RAD17"/>
    <property type="match status" value="1"/>
</dbReference>
<proteinExistence type="predicted"/>
<keyword evidence="5" id="KW-0539">Nucleus</keyword>
<dbReference type="EMBL" id="MRZV01001514">
    <property type="protein sequence ID" value="PIK37363.1"/>
    <property type="molecule type" value="Genomic_DNA"/>
</dbReference>
<dbReference type="GO" id="GO:0006281">
    <property type="term" value="P:DNA repair"/>
    <property type="evidence" value="ECO:0007669"/>
    <property type="project" value="InterPro"/>
</dbReference>
<evidence type="ECO:0000256" key="6">
    <source>
        <dbReference type="ARBA" id="ARBA00023306"/>
    </source>
</evidence>
<keyword evidence="3" id="KW-0227">DNA damage</keyword>
<feature type="compositionally biased region" description="Basic residues" evidence="7">
    <location>
        <begin position="177"/>
        <end position="193"/>
    </location>
</feature>
<reference evidence="9 10" key="1">
    <citation type="journal article" date="2017" name="PLoS Biol.">
        <title>The sea cucumber genome provides insights into morphological evolution and visceral regeneration.</title>
        <authorList>
            <person name="Zhang X."/>
            <person name="Sun L."/>
            <person name="Yuan J."/>
            <person name="Sun Y."/>
            <person name="Gao Y."/>
            <person name="Zhang L."/>
            <person name="Li S."/>
            <person name="Dai H."/>
            <person name="Hamel J.F."/>
            <person name="Liu C."/>
            <person name="Yu Y."/>
            <person name="Liu S."/>
            <person name="Lin W."/>
            <person name="Guo K."/>
            <person name="Jin S."/>
            <person name="Xu P."/>
            <person name="Storey K.B."/>
            <person name="Huan P."/>
            <person name="Zhang T."/>
            <person name="Zhou Y."/>
            <person name="Zhang J."/>
            <person name="Lin C."/>
            <person name="Li X."/>
            <person name="Xing L."/>
            <person name="Huo D."/>
            <person name="Sun M."/>
            <person name="Wang L."/>
            <person name="Mercier A."/>
            <person name="Li F."/>
            <person name="Yang H."/>
            <person name="Xiang J."/>
        </authorList>
    </citation>
    <scope>NUCLEOTIDE SEQUENCE [LARGE SCALE GENOMIC DNA]</scope>
    <source>
        <strain evidence="9">Shaxun</strain>
        <tissue evidence="9">Muscle</tissue>
    </source>
</reference>
<evidence type="ECO:0000256" key="1">
    <source>
        <dbReference type="ARBA" id="ARBA00004123"/>
    </source>
</evidence>
<dbReference type="OrthoDB" id="10265971at2759"/>
<name>A0A2G8JNQ8_STIJA</name>
<feature type="domain" description="Checkpoint protein RAD24-like helical bundle" evidence="8">
    <location>
        <begin position="209"/>
        <end position="304"/>
    </location>
</feature>
<evidence type="ECO:0000259" key="8">
    <source>
        <dbReference type="Pfam" id="PF25812"/>
    </source>
</evidence>
<evidence type="ECO:0000256" key="3">
    <source>
        <dbReference type="ARBA" id="ARBA00022763"/>
    </source>
</evidence>
<comment type="subcellular location">
    <subcellularLocation>
        <location evidence="1">Nucleus</location>
    </subcellularLocation>
</comment>
<evidence type="ECO:0000313" key="9">
    <source>
        <dbReference type="EMBL" id="PIK37363.1"/>
    </source>
</evidence>
<dbReference type="Pfam" id="PF25812">
    <property type="entry name" value="RAD24_helical"/>
    <property type="match status" value="1"/>
</dbReference>
<gene>
    <name evidence="9" type="ORF">BSL78_25803</name>
</gene>
<feature type="region of interest" description="Disordered" evidence="7">
    <location>
        <begin position="418"/>
        <end position="442"/>
    </location>
</feature>
<protein>
    <submittedName>
        <fullName evidence="9">Putative cell cycle checkpoint protein RAD17 isoform X2</fullName>
    </submittedName>
</protein>
<evidence type="ECO:0000256" key="5">
    <source>
        <dbReference type="ARBA" id="ARBA00023242"/>
    </source>
</evidence>
<dbReference type="GO" id="GO:0003682">
    <property type="term" value="F:chromatin binding"/>
    <property type="evidence" value="ECO:0007669"/>
    <property type="project" value="TreeGrafter"/>
</dbReference>
<dbReference type="GO" id="GO:0033314">
    <property type="term" value="P:mitotic DNA replication checkpoint signaling"/>
    <property type="evidence" value="ECO:0007669"/>
    <property type="project" value="TreeGrafter"/>
</dbReference>
<sequence length="468" mass="52791">MPDQVRWHVGFVHLSGNIQDQARGHVGFHQLSGNMPDQGRGHVGFDQLPGNMLDQVRGHLGLDQLSGNMQDQGRGYTGYNHCSGNMPDQVRWHVGFVHLSGNILDQVRGNTGFNHLSGNMPDQGRHKFPVPSKSTIDAIAQVSGGDIRSAINALQFACLKDTGDLREVVESRAEDKKKKKKSKSYVSKKKKKGTGIDDNSLSAIGGKDTSLFLFRALGKILYCKREPKSESDPQLPFHLAHEERDKLIISPESIVERTHMTSENFTLYLHQNYLEFFDEIDDVAAVAQRFSEADHLTCQWEHRSILNQYSSSIATRGLIHHNTARRFHNVPSGGVWRPLHKPEWYEINRKYQDRCATSKALFIGEGCTPVDLQTQVIPFLALANVPLHDPAQISFLQEVGFFALQHFNTGHLGRRLDEKDLEQDEYDEDSIPSSQTRRNLHKPEIVSEQVDALSGSREEDIIIEDFVD</sequence>
<accession>A0A2G8JNQ8</accession>
<keyword evidence="6" id="KW-0131">Cell cycle</keyword>
<evidence type="ECO:0000256" key="2">
    <source>
        <dbReference type="ARBA" id="ARBA00022741"/>
    </source>
</evidence>
<dbReference type="Gene3D" id="1.10.8.60">
    <property type="match status" value="1"/>
</dbReference>
<evidence type="ECO:0000256" key="7">
    <source>
        <dbReference type="SAM" id="MobiDB-lite"/>
    </source>
</evidence>
<dbReference type="GO" id="GO:0003689">
    <property type="term" value="F:DNA clamp loader activity"/>
    <property type="evidence" value="ECO:0007669"/>
    <property type="project" value="TreeGrafter"/>
</dbReference>
<dbReference type="Proteomes" id="UP000230750">
    <property type="component" value="Unassembled WGS sequence"/>
</dbReference>
<dbReference type="GO" id="GO:0005634">
    <property type="term" value="C:nucleus"/>
    <property type="evidence" value="ECO:0007669"/>
    <property type="project" value="UniProtKB-SubCell"/>
</dbReference>
<dbReference type="GO" id="GO:0005524">
    <property type="term" value="F:ATP binding"/>
    <property type="evidence" value="ECO:0007669"/>
    <property type="project" value="UniProtKB-KW"/>
</dbReference>
<comment type="caution">
    <text evidence="9">The sequence shown here is derived from an EMBL/GenBank/DDBJ whole genome shotgun (WGS) entry which is preliminary data.</text>
</comment>
<evidence type="ECO:0000313" key="10">
    <source>
        <dbReference type="Proteomes" id="UP000230750"/>
    </source>
</evidence>
<dbReference type="InterPro" id="IPR004582">
    <property type="entry name" value="Checkpoint_prot_Rad17_Rad24"/>
</dbReference>
<dbReference type="PANTHER" id="PTHR12172">
    <property type="entry name" value="CELL CYCLE CHECKPOINT PROTEIN RAD17"/>
    <property type="match status" value="1"/>
</dbReference>
<keyword evidence="2" id="KW-0547">Nucleotide-binding</keyword>